<gene>
    <name evidence="2" type="ORF">AHIS1636_40120</name>
</gene>
<dbReference type="InterPro" id="IPR056695">
    <property type="entry name" value="DUF7793"/>
</dbReference>
<reference evidence="2 3" key="1">
    <citation type="journal article" date="2023" name="Int. J. Syst. Evol. Microbiol.">
        <title>Arthrobacter mangrovi sp. nov., an actinobacterium isolated from the rhizosphere of a mangrove.</title>
        <authorList>
            <person name="Hamada M."/>
            <person name="Saitou S."/>
            <person name="Enomoto N."/>
            <person name="Nanri K."/>
            <person name="Hidaka K."/>
            <person name="Miura T."/>
            <person name="Tamura T."/>
        </authorList>
    </citation>
    <scope>NUCLEOTIDE SEQUENCE [LARGE SCALE GENOMIC DNA]</scope>
    <source>
        <strain evidence="2 3">NBRC 112813</strain>
    </source>
</reference>
<dbReference type="EMBL" id="BRVS01000044">
    <property type="protein sequence ID" value="GLB69566.1"/>
    <property type="molecule type" value="Genomic_DNA"/>
</dbReference>
<dbReference type="Gene3D" id="3.40.970.30">
    <property type="entry name" value="yp_829618.1 like domains"/>
    <property type="match status" value="1"/>
</dbReference>
<evidence type="ECO:0000313" key="3">
    <source>
        <dbReference type="Proteomes" id="UP001209654"/>
    </source>
</evidence>
<dbReference type="Proteomes" id="UP001209654">
    <property type="component" value="Unassembled WGS sequence"/>
</dbReference>
<comment type="caution">
    <text evidence="2">The sequence shown here is derived from an EMBL/GenBank/DDBJ whole genome shotgun (WGS) entry which is preliminary data.</text>
</comment>
<dbReference type="Gene3D" id="3.40.1680.10">
    <property type="entry name" value="yp_829618.1 domain like"/>
    <property type="match status" value="1"/>
</dbReference>
<accession>A0ABQ5N000</accession>
<sequence>MTERFTDARTASLRMTREGLLHLRWNIGVDIGEVDARAAMELVNEMCTDRPCPLLIDMTGTGSISRGARTVFTRRSCASKIALIGSSPVDRVLVNFFLHVNTPPCPTRFFTSRTQAARWLLEH</sequence>
<protein>
    <recommendedName>
        <fullName evidence="1">DUF7793 domain-containing protein</fullName>
    </recommendedName>
</protein>
<evidence type="ECO:0000259" key="1">
    <source>
        <dbReference type="Pfam" id="PF25056"/>
    </source>
</evidence>
<dbReference type="Pfam" id="PF25056">
    <property type="entry name" value="DUF7793"/>
    <property type="match status" value="1"/>
</dbReference>
<proteinExistence type="predicted"/>
<organism evidence="2 3">
    <name type="scientific">Arthrobacter mangrovi</name>
    <dbReference type="NCBI Taxonomy" id="2966350"/>
    <lineage>
        <taxon>Bacteria</taxon>
        <taxon>Bacillati</taxon>
        <taxon>Actinomycetota</taxon>
        <taxon>Actinomycetes</taxon>
        <taxon>Micrococcales</taxon>
        <taxon>Micrococcaceae</taxon>
        <taxon>Arthrobacter</taxon>
    </lineage>
</organism>
<name>A0ABQ5N000_9MICC</name>
<keyword evidence="3" id="KW-1185">Reference proteome</keyword>
<feature type="domain" description="DUF7793" evidence="1">
    <location>
        <begin position="17"/>
        <end position="122"/>
    </location>
</feature>
<evidence type="ECO:0000313" key="2">
    <source>
        <dbReference type="EMBL" id="GLB69566.1"/>
    </source>
</evidence>
<dbReference type="RefSeq" id="WP_264797671.1">
    <property type="nucleotide sequence ID" value="NZ_BRVS01000044.1"/>
</dbReference>